<accession>A0A0L8GDP1</accession>
<dbReference type="PANTHER" id="PTHR37162">
    <property type="entry name" value="HAT FAMILY DIMERISATION DOMAINCONTAINING PROTEIN-RELATED"/>
    <property type="match status" value="1"/>
</dbReference>
<organism evidence="1">
    <name type="scientific">Octopus bimaculoides</name>
    <name type="common">California two-spotted octopus</name>
    <dbReference type="NCBI Taxonomy" id="37653"/>
    <lineage>
        <taxon>Eukaryota</taxon>
        <taxon>Metazoa</taxon>
        <taxon>Spiralia</taxon>
        <taxon>Lophotrochozoa</taxon>
        <taxon>Mollusca</taxon>
        <taxon>Cephalopoda</taxon>
        <taxon>Coleoidea</taxon>
        <taxon>Octopodiformes</taxon>
        <taxon>Octopoda</taxon>
        <taxon>Incirrata</taxon>
        <taxon>Octopodidae</taxon>
        <taxon>Octopus</taxon>
    </lineage>
</organism>
<name>A0A0L8GDP1_OCTBM</name>
<protein>
    <recommendedName>
        <fullName evidence="2">DUF4371 domain-containing protein</fullName>
    </recommendedName>
</protein>
<evidence type="ECO:0000313" key="1">
    <source>
        <dbReference type="EMBL" id="KOF75132.1"/>
    </source>
</evidence>
<dbReference type="PANTHER" id="PTHR37162:SF1">
    <property type="entry name" value="BED-TYPE DOMAIN-CONTAINING PROTEIN"/>
    <property type="match status" value="1"/>
</dbReference>
<evidence type="ECO:0008006" key="2">
    <source>
        <dbReference type="Google" id="ProtNLM"/>
    </source>
</evidence>
<sequence length="441" mass="50761">MSDSDIITKVKLHRTKCTNIVRNVLASYFDGDLISDIGVRKFSLLLDESNDILIYKLLGIVIIYYSDTQKKVVHTFLSMVSLETCDADGIVDALKIELVKKKLDIKNSLAIGTDNARVMIGVNNGVFQKLKKVPPLLLFRCICHSLQLAVSHTCAECLPINLEFLVSETYKRSSHSSTRQKLLKIMNSCRTRWLSIEPAVNRILSQWFELQTHFQTTTTKEKCFTAQTLHEMFCDSRNELYLLFLHPILKHVQEVNKLFESNNVNKTKLLEDLPNLIKSVANMIVLPTCRIDPLDPDASIEKFLHPKPNSGYRFERKIAEMIIKKTVTATEENNIRKRAQLFLLCLYKELKHHLPGNINILRNIKCFSVENIMQHFKEPILPVLEAMHLNEEKIASIEIQFNSIHLAKWTNTSNTEAFWLEVLEYKDTTGGRMLQILSIIY</sequence>
<dbReference type="SUPFAM" id="SSF53098">
    <property type="entry name" value="Ribonuclease H-like"/>
    <property type="match status" value="1"/>
</dbReference>
<reference evidence="1" key="1">
    <citation type="submission" date="2015-07" db="EMBL/GenBank/DDBJ databases">
        <title>MeaNS - Measles Nucleotide Surveillance Program.</title>
        <authorList>
            <person name="Tran T."/>
            <person name="Druce J."/>
        </authorList>
    </citation>
    <scope>NUCLEOTIDE SEQUENCE</scope>
    <source>
        <strain evidence="1">UCB-OBI-ISO-001</strain>
        <tissue evidence="1">Gonad</tissue>
    </source>
</reference>
<dbReference type="EMBL" id="KQ422314">
    <property type="protein sequence ID" value="KOF75132.1"/>
    <property type="molecule type" value="Genomic_DNA"/>
</dbReference>
<dbReference type="InterPro" id="IPR012337">
    <property type="entry name" value="RNaseH-like_sf"/>
</dbReference>
<proteinExistence type="predicted"/>
<gene>
    <name evidence="1" type="ORF">OCBIM_22035217mg</name>
</gene>
<dbReference type="AlphaFoldDB" id="A0A0L8GDP1"/>